<protein>
    <recommendedName>
        <fullName evidence="1">HNH domain-containing protein</fullName>
    </recommendedName>
</protein>
<dbReference type="InterPro" id="IPR002711">
    <property type="entry name" value="HNH"/>
</dbReference>
<organism evidence="2">
    <name type="scientific">marine sediment metagenome</name>
    <dbReference type="NCBI Taxonomy" id="412755"/>
    <lineage>
        <taxon>unclassified sequences</taxon>
        <taxon>metagenomes</taxon>
        <taxon>ecological metagenomes</taxon>
    </lineage>
</organism>
<dbReference type="GO" id="GO:0004519">
    <property type="term" value="F:endonuclease activity"/>
    <property type="evidence" value="ECO:0007669"/>
    <property type="project" value="InterPro"/>
</dbReference>
<dbReference type="EMBL" id="LAZR01000251">
    <property type="protein sequence ID" value="KKN79258.1"/>
    <property type="molecule type" value="Genomic_DNA"/>
</dbReference>
<dbReference type="GO" id="GO:0008270">
    <property type="term" value="F:zinc ion binding"/>
    <property type="evidence" value="ECO:0007669"/>
    <property type="project" value="InterPro"/>
</dbReference>
<dbReference type="AlphaFoldDB" id="A0A0F9WL46"/>
<feature type="domain" description="HNH" evidence="1">
    <location>
        <begin position="23"/>
        <end position="69"/>
    </location>
</feature>
<accession>A0A0F9WL46</accession>
<dbReference type="GO" id="GO:0003676">
    <property type="term" value="F:nucleic acid binding"/>
    <property type="evidence" value="ECO:0007669"/>
    <property type="project" value="InterPro"/>
</dbReference>
<dbReference type="Pfam" id="PF01844">
    <property type="entry name" value="HNH"/>
    <property type="match status" value="1"/>
</dbReference>
<comment type="caution">
    <text evidence="2">The sequence shown here is derived from an EMBL/GenBank/DDBJ whole genome shotgun (WGS) entry which is preliminary data.</text>
</comment>
<evidence type="ECO:0000313" key="2">
    <source>
        <dbReference type="EMBL" id="KKN79258.1"/>
    </source>
</evidence>
<sequence>MTLKQSTTQIVNSMIDEYGFLFCQYCNRSDGPLSPPHHIIFKSERPGHPELHNVRNLILLCFECHDKFHGKIKGFTKHGMRKELIVERNLNKLFGD</sequence>
<evidence type="ECO:0000259" key="1">
    <source>
        <dbReference type="Pfam" id="PF01844"/>
    </source>
</evidence>
<name>A0A0F9WL46_9ZZZZ</name>
<reference evidence="2" key="1">
    <citation type="journal article" date="2015" name="Nature">
        <title>Complex archaea that bridge the gap between prokaryotes and eukaryotes.</title>
        <authorList>
            <person name="Spang A."/>
            <person name="Saw J.H."/>
            <person name="Jorgensen S.L."/>
            <person name="Zaremba-Niedzwiedzka K."/>
            <person name="Martijn J."/>
            <person name="Lind A.E."/>
            <person name="van Eijk R."/>
            <person name="Schleper C."/>
            <person name="Guy L."/>
            <person name="Ettema T.J."/>
        </authorList>
    </citation>
    <scope>NUCLEOTIDE SEQUENCE</scope>
</reference>
<proteinExistence type="predicted"/>
<gene>
    <name evidence="2" type="ORF">LCGC14_0342760</name>
</gene>